<evidence type="ECO:0000256" key="1">
    <source>
        <dbReference type="ARBA" id="ARBA00004139"/>
    </source>
</evidence>
<dbReference type="InterPro" id="IPR001806">
    <property type="entry name" value="Small_GTPase"/>
</dbReference>
<evidence type="ECO:0000256" key="15">
    <source>
        <dbReference type="ARBA" id="ARBA00075038"/>
    </source>
</evidence>
<dbReference type="PROSITE" id="PS51421">
    <property type="entry name" value="RAS"/>
    <property type="match status" value="1"/>
</dbReference>
<dbReference type="InterPro" id="IPR036526">
    <property type="entry name" value="C-N_Hydrolase_sf"/>
</dbReference>
<dbReference type="GO" id="GO:0003924">
    <property type="term" value="F:GTPase activity"/>
    <property type="evidence" value="ECO:0007669"/>
    <property type="project" value="InterPro"/>
</dbReference>
<dbReference type="NCBIfam" id="TIGR00231">
    <property type="entry name" value="small_GTP"/>
    <property type="match status" value="1"/>
</dbReference>
<dbReference type="AlphaFoldDB" id="A0A4S2KT36"/>
<dbReference type="PROSITE" id="PS51420">
    <property type="entry name" value="RHO"/>
    <property type="match status" value="1"/>
</dbReference>
<comment type="pathway">
    <text evidence="2">Amino-acid biosynthesis; beta-alanine biosynthesis.</text>
</comment>
<dbReference type="Pfam" id="PF00071">
    <property type="entry name" value="Ras"/>
    <property type="match status" value="1"/>
</dbReference>
<evidence type="ECO:0000256" key="12">
    <source>
        <dbReference type="ARBA" id="ARBA00061249"/>
    </source>
</evidence>
<keyword evidence="8" id="KW-0449">Lipoprotein</keyword>
<keyword evidence="4" id="KW-0547">Nucleotide-binding</keyword>
<dbReference type="SMART" id="SM00174">
    <property type="entry name" value="RHO"/>
    <property type="match status" value="1"/>
</dbReference>
<dbReference type="GO" id="GO:0005525">
    <property type="term" value="F:GTP binding"/>
    <property type="evidence" value="ECO:0007669"/>
    <property type="project" value="UniProtKB-KW"/>
</dbReference>
<feature type="domain" description="CN hydrolase" evidence="16">
    <location>
        <begin position="335"/>
        <end position="607"/>
    </location>
</feature>
<evidence type="ECO:0000256" key="11">
    <source>
        <dbReference type="ARBA" id="ARBA00050552"/>
    </source>
</evidence>
<evidence type="ECO:0000256" key="14">
    <source>
        <dbReference type="ARBA" id="ARBA00074804"/>
    </source>
</evidence>
<keyword evidence="7" id="KW-0472">Membrane</keyword>
<comment type="subcellular location">
    <subcellularLocation>
        <location evidence="1">Recycling endosome membrane</location>
        <topology evidence="1">Lipid-anchor</topology>
    </subcellularLocation>
</comment>
<dbReference type="EC" id="3.5.1.6" evidence="13"/>
<keyword evidence="9" id="KW-0636">Prenylation</keyword>
<dbReference type="FunFam" id="3.40.50.300:FF:000085">
    <property type="entry name" value="Putative ras-related protein rab-11a"/>
    <property type="match status" value="1"/>
</dbReference>
<organism evidence="17 18">
    <name type="scientific">Temnothorax longispinosus</name>
    <dbReference type="NCBI Taxonomy" id="300112"/>
    <lineage>
        <taxon>Eukaryota</taxon>
        <taxon>Metazoa</taxon>
        <taxon>Ecdysozoa</taxon>
        <taxon>Arthropoda</taxon>
        <taxon>Hexapoda</taxon>
        <taxon>Insecta</taxon>
        <taxon>Pterygota</taxon>
        <taxon>Neoptera</taxon>
        <taxon>Endopterygota</taxon>
        <taxon>Hymenoptera</taxon>
        <taxon>Apocrita</taxon>
        <taxon>Aculeata</taxon>
        <taxon>Formicoidea</taxon>
        <taxon>Formicidae</taxon>
        <taxon>Myrmicinae</taxon>
        <taxon>Temnothorax</taxon>
    </lineage>
</organism>
<dbReference type="InterPro" id="IPR003010">
    <property type="entry name" value="C-N_Hydrolase"/>
</dbReference>
<proteinExistence type="inferred from homology"/>
<dbReference type="Gene3D" id="3.60.110.10">
    <property type="entry name" value="Carbon-nitrogen hydrolase"/>
    <property type="match status" value="1"/>
</dbReference>
<comment type="similarity">
    <text evidence="3">Belongs to the small GTPase superfamily. Rab family.</text>
</comment>
<evidence type="ECO:0000256" key="4">
    <source>
        <dbReference type="ARBA" id="ARBA00022741"/>
    </source>
</evidence>
<evidence type="ECO:0000256" key="7">
    <source>
        <dbReference type="ARBA" id="ARBA00023136"/>
    </source>
</evidence>
<dbReference type="PROSITE" id="PS51419">
    <property type="entry name" value="RAB"/>
    <property type="match status" value="1"/>
</dbReference>
<dbReference type="Proteomes" id="UP000310200">
    <property type="component" value="Unassembled WGS sequence"/>
</dbReference>
<dbReference type="SUPFAM" id="SSF52540">
    <property type="entry name" value="P-loop containing nucleoside triphosphate hydrolases"/>
    <property type="match status" value="1"/>
</dbReference>
<evidence type="ECO:0000256" key="3">
    <source>
        <dbReference type="ARBA" id="ARBA00006270"/>
    </source>
</evidence>
<gene>
    <name evidence="17" type="ORF">DBV15_00535</name>
</gene>
<accession>A0A4S2KT36</accession>
<dbReference type="FunFam" id="3.60.110.10:FF:000008">
    <property type="entry name" value="Beta-alanine synthase"/>
    <property type="match status" value="1"/>
</dbReference>
<evidence type="ECO:0000313" key="18">
    <source>
        <dbReference type="Proteomes" id="UP000310200"/>
    </source>
</evidence>
<evidence type="ECO:0000256" key="5">
    <source>
        <dbReference type="ARBA" id="ARBA00022801"/>
    </source>
</evidence>
<evidence type="ECO:0000259" key="16">
    <source>
        <dbReference type="PROSITE" id="PS50263"/>
    </source>
</evidence>
<evidence type="ECO:0000256" key="9">
    <source>
        <dbReference type="ARBA" id="ARBA00023289"/>
    </source>
</evidence>
<dbReference type="Gene3D" id="3.40.50.300">
    <property type="entry name" value="P-loop containing nucleotide triphosphate hydrolases"/>
    <property type="match status" value="1"/>
</dbReference>
<dbReference type="PANTHER" id="PTHR43674:SF2">
    <property type="entry name" value="BETA-UREIDOPROPIONASE"/>
    <property type="match status" value="1"/>
</dbReference>
<dbReference type="GO" id="GO:0055038">
    <property type="term" value="C:recycling endosome membrane"/>
    <property type="evidence" value="ECO:0007669"/>
    <property type="project" value="UniProtKB-SubCell"/>
</dbReference>
<dbReference type="SMART" id="SM00173">
    <property type="entry name" value="RAS"/>
    <property type="match status" value="1"/>
</dbReference>
<dbReference type="InterPro" id="IPR005225">
    <property type="entry name" value="Small_GTP-bd"/>
</dbReference>
<evidence type="ECO:0000256" key="10">
    <source>
        <dbReference type="ARBA" id="ARBA00050540"/>
    </source>
</evidence>
<comment type="similarity">
    <text evidence="12">Belongs to the carbon-nitrogen hydrolase superfamily. BUP family.</text>
</comment>
<keyword evidence="18" id="KW-1185">Reference proteome</keyword>
<dbReference type="InterPro" id="IPR027417">
    <property type="entry name" value="P-loop_NTPase"/>
</dbReference>
<dbReference type="SMART" id="SM00176">
    <property type="entry name" value="RAN"/>
    <property type="match status" value="1"/>
</dbReference>
<dbReference type="CDD" id="cd01868">
    <property type="entry name" value="Rab11_like"/>
    <property type="match status" value="1"/>
</dbReference>
<keyword evidence="5" id="KW-0378">Hydrolase</keyword>
<dbReference type="GO" id="GO:0033396">
    <property type="term" value="P:beta-alanine biosynthetic process via 3-ureidopropionate"/>
    <property type="evidence" value="ECO:0007669"/>
    <property type="project" value="TreeGrafter"/>
</dbReference>
<dbReference type="PRINTS" id="PR00449">
    <property type="entry name" value="RASTRNSFRMNG"/>
</dbReference>
<comment type="catalytic activity">
    <reaction evidence="10">
        <text>3-(carbamoylamino)propanoate + H2O + 2 H(+) = beta-alanine + NH4(+) + CO2</text>
        <dbReference type="Rhea" id="RHEA:11184"/>
        <dbReference type="ChEBI" id="CHEBI:11892"/>
        <dbReference type="ChEBI" id="CHEBI:15377"/>
        <dbReference type="ChEBI" id="CHEBI:15378"/>
        <dbReference type="ChEBI" id="CHEBI:16526"/>
        <dbReference type="ChEBI" id="CHEBI:28938"/>
        <dbReference type="ChEBI" id="CHEBI:57966"/>
        <dbReference type="EC" id="3.5.1.6"/>
    </reaction>
</comment>
<evidence type="ECO:0000256" key="6">
    <source>
        <dbReference type="ARBA" id="ARBA00023134"/>
    </source>
</evidence>
<evidence type="ECO:0000256" key="13">
    <source>
        <dbReference type="ARBA" id="ARBA00066985"/>
    </source>
</evidence>
<dbReference type="GO" id="GO:0003837">
    <property type="term" value="F:beta-ureidopropionase activity"/>
    <property type="evidence" value="ECO:0007669"/>
    <property type="project" value="UniProtKB-EC"/>
</dbReference>
<comment type="caution">
    <text evidence="17">The sequence shown here is derived from an EMBL/GenBank/DDBJ whole genome shotgun (WGS) entry which is preliminary data.</text>
</comment>
<dbReference type="PROSITE" id="PS50263">
    <property type="entry name" value="CN_HYDROLASE"/>
    <property type="match status" value="1"/>
</dbReference>
<dbReference type="STRING" id="300112.A0A4S2KT36"/>
<protein>
    <recommendedName>
        <fullName evidence="14">Beta-ureidopropionase</fullName>
        <ecNumber evidence="13">3.5.1.6</ecNumber>
    </recommendedName>
    <alternativeName>
        <fullName evidence="15">N-carbamoyl-beta-alanine amidohydrolase</fullName>
    </alternativeName>
</protein>
<dbReference type="SMART" id="SM00175">
    <property type="entry name" value="RAB"/>
    <property type="match status" value="1"/>
</dbReference>
<dbReference type="SUPFAM" id="SSF56317">
    <property type="entry name" value="Carbon-nitrogen hydrolase"/>
    <property type="match status" value="1"/>
</dbReference>
<dbReference type="EMBL" id="QBLH01001127">
    <property type="protein sequence ID" value="TGZ52970.1"/>
    <property type="molecule type" value="Genomic_DNA"/>
</dbReference>
<evidence type="ECO:0000313" key="17">
    <source>
        <dbReference type="EMBL" id="TGZ52970.1"/>
    </source>
</evidence>
<dbReference type="Pfam" id="PF00795">
    <property type="entry name" value="CN_hydrolase"/>
    <property type="match status" value="1"/>
</dbReference>
<dbReference type="InterPro" id="IPR050345">
    <property type="entry name" value="Aliph_Amidase/BUP"/>
</dbReference>
<evidence type="ECO:0000256" key="8">
    <source>
        <dbReference type="ARBA" id="ARBA00023288"/>
    </source>
</evidence>
<comment type="catalytic activity">
    <reaction evidence="11">
        <text>3-(carbamoylamino)-2-methylpropanoate + H2O + 2 H(+) = (R)-3-amino-2-methylpropanoate + NH4(+) + CO2</text>
        <dbReference type="Rhea" id="RHEA:37339"/>
        <dbReference type="ChEBI" id="CHEBI:15377"/>
        <dbReference type="ChEBI" id="CHEBI:15378"/>
        <dbReference type="ChEBI" id="CHEBI:16526"/>
        <dbReference type="ChEBI" id="CHEBI:28938"/>
        <dbReference type="ChEBI" id="CHEBI:57731"/>
        <dbReference type="ChEBI" id="CHEBI:74414"/>
        <dbReference type="EC" id="3.5.1.6"/>
    </reaction>
</comment>
<sequence length="656" mass="74889">MWRRGSDPGGNRRRLAQRCLLLAAVEMGTRDDEYDYLFKVVLIGDSGVGKSNLLSRFTRNEFNLESKSTIGVEFATRSIQVDGKTIKAQIWDTAGQERYRAITSAYYRGAVGALLVYDIAKHLTYENVERWLRELRDHADQNIVIMLVGNKSDLRHLRAVPTDEAKAFAERNGLSFIETSALDSTNVETAFQNILTEIYRIVSQKQIRDPPEGDTIRPQNVEQIEVKPTMNAEGMRKQCCQSSHTEGKKVGVLVGGRYNSREARQQIAIMEETQETVEEILEKYIPKEKLAKVKHILYGNSSKPLDINWEDEHFQIRGWQMVSKIKEQLRPPRLVRVGLIQHCIKAATWETVQVQRDEIHKKIGTYIVQAAQRQVNILCFQEAWTMPFAFCTREKYPWCEFAEDAETGVTTQFLSNFAKEYNMVIISPILERDSTDGDTIWNTCVVINTDGTVLGKHRKNHIPRNGDFNESTYYMEGNTGHPVFDTCFGRIAINICYGRHHPLNWLMFGLNGAEIVFNPNATIDKLSEHLWPIEARCAAIANSYYTCAINRVGTERFANEFTSGDGKPAHNDFGHFYGSSYITAPDGSRTPGLSRHKDGLLVGELDLNMCRHMKDTWVFRMTQRLDMYAKELAEYVSKRDEILQSLVVASPLLDQE</sequence>
<evidence type="ECO:0000256" key="2">
    <source>
        <dbReference type="ARBA" id="ARBA00004668"/>
    </source>
</evidence>
<dbReference type="PANTHER" id="PTHR43674">
    <property type="entry name" value="NITRILASE C965.09-RELATED"/>
    <property type="match status" value="1"/>
</dbReference>
<name>A0A4S2KT36_9HYME</name>
<keyword evidence="6" id="KW-0342">GTP-binding</keyword>
<reference evidence="17 18" key="1">
    <citation type="journal article" date="2019" name="Philos. Trans. R. Soc. Lond., B, Biol. Sci.">
        <title>Ant behaviour and brain gene expression of defending hosts depend on the ecological success of the intruding social parasite.</title>
        <authorList>
            <person name="Kaur R."/>
            <person name="Stoldt M."/>
            <person name="Jongepier E."/>
            <person name="Feldmeyer B."/>
            <person name="Menzel F."/>
            <person name="Bornberg-Bauer E."/>
            <person name="Foitzik S."/>
        </authorList>
    </citation>
    <scope>NUCLEOTIDE SEQUENCE [LARGE SCALE GENOMIC DNA]</scope>
    <source>
        <tissue evidence="17">Whole body</tissue>
    </source>
</reference>